<evidence type="ECO:0000313" key="2">
    <source>
        <dbReference type="EMBL" id="JAD18650.1"/>
    </source>
</evidence>
<feature type="chain" id="PRO_5002061661" evidence="1">
    <location>
        <begin position="24"/>
        <end position="73"/>
    </location>
</feature>
<proteinExistence type="predicted"/>
<name>A0A0A8Y106_ARUDO</name>
<sequence length="73" mass="7666">MQQALPLCMAFLMAFLIVSTTHSVTVEAGRTLAQVGYGTLKPGSTPSVPRGQPYIGGGCRSFYRCNHPPAGAP</sequence>
<dbReference type="AlphaFoldDB" id="A0A0A8Y106"/>
<reference evidence="2" key="1">
    <citation type="submission" date="2014-09" db="EMBL/GenBank/DDBJ databases">
        <authorList>
            <person name="Magalhaes I.L.F."/>
            <person name="Oliveira U."/>
            <person name="Santos F.R."/>
            <person name="Vidigal T.H.D.A."/>
            <person name="Brescovit A.D."/>
            <person name="Santos A.J."/>
        </authorList>
    </citation>
    <scope>NUCLEOTIDE SEQUENCE</scope>
    <source>
        <tissue evidence="2">Shoot tissue taken approximately 20 cm above the soil surface</tissue>
    </source>
</reference>
<feature type="signal peptide" evidence="1">
    <location>
        <begin position="1"/>
        <end position="23"/>
    </location>
</feature>
<reference evidence="2" key="2">
    <citation type="journal article" date="2015" name="Data Brief">
        <title>Shoot transcriptome of the giant reed, Arundo donax.</title>
        <authorList>
            <person name="Barrero R.A."/>
            <person name="Guerrero F.D."/>
            <person name="Moolhuijzen P."/>
            <person name="Goolsby J.A."/>
            <person name="Tidwell J."/>
            <person name="Bellgard S.E."/>
            <person name="Bellgard M.I."/>
        </authorList>
    </citation>
    <scope>NUCLEOTIDE SEQUENCE</scope>
    <source>
        <tissue evidence="2">Shoot tissue taken approximately 20 cm above the soil surface</tissue>
    </source>
</reference>
<accession>A0A0A8Y106</accession>
<keyword evidence="1" id="KW-0732">Signal</keyword>
<dbReference type="EMBL" id="GBRH01279245">
    <property type="protein sequence ID" value="JAD18650.1"/>
    <property type="molecule type" value="Transcribed_RNA"/>
</dbReference>
<organism evidence="2">
    <name type="scientific">Arundo donax</name>
    <name type="common">Giant reed</name>
    <name type="synonym">Donax arundinaceus</name>
    <dbReference type="NCBI Taxonomy" id="35708"/>
    <lineage>
        <taxon>Eukaryota</taxon>
        <taxon>Viridiplantae</taxon>
        <taxon>Streptophyta</taxon>
        <taxon>Embryophyta</taxon>
        <taxon>Tracheophyta</taxon>
        <taxon>Spermatophyta</taxon>
        <taxon>Magnoliopsida</taxon>
        <taxon>Liliopsida</taxon>
        <taxon>Poales</taxon>
        <taxon>Poaceae</taxon>
        <taxon>PACMAD clade</taxon>
        <taxon>Arundinoideae</taxon>
        <taxon>Arundineae</taxon>
        <taxon>Arundo</taxon>
    </lineage>
</organism>
<protein>
    <submittedName>
        <fullName evidence="2">Uncharacterized protein</fullName>
    </submittedName>
</protein>
<evidence type="ECO:0000256" key="1">
    <source>
        <dbReference type="SAM" id="SignalP"/>
    </source>
</evidence>